<dbReference type="STRING" id="690567.647"/>
<keyword evidence="1" id="KW-0812">Transmembrane</keyword>
<dbReference type="Proteomes" id="UP000045545">
    <property type="component" value="Unassembled WGS sequence"/>
</dbReference>
<dbReference type="Gene3D" id="1.20.120.1630">
    <property type="match status" value="1"/>
</dbReference>
<evidence type="ECO:0000313" key="2">
    <source>
        <dbReference type="EMBL" id="CFX15721.1"/>
    </source>
</evidence>
<dbReference type="AlphaFoldDB" id="A0A0E4G9X2"/>
<keyword evidence="2" id="KW-0808">Transferase</keyword>
<feature type="transmembrane region" description="Helical" evidence="1">
    <location>
        <begin position="55"/>
        <end position="73"/>
    </location>
</feature>
<dbReference type="GO" id="GO:0008168">
    <property type="term" value="F:methyltransferase activity"/>
    <property type="evidence" value="ECO:0007669"/>
    <property type="project" value="UniProtKB-KW"/>
</dbReference>
<sequence>MDYMGSLFADGIYESEMLITNGPFSLVRNPIYSSYIILFPSLGIYGFTIVQDKYIIIQLIALLLFICLGYILLNYRITLEEKVLSYFGAEYARYKAETPRLLPTLTSIIGFMKQPFKIT</sequence>
<keyword evidence="1" id="KW-1133">Transmembrane helix</keyword>
<feature type="transmembrane region" description="Helical" evidence="1">
    <location>
        <begin position="31"/>
        <end position="49"/>
    </location>
</feature>
<evidence type="ECO:0000256" key="1">
    <source>
        <dbReference type="SAM" id="Phobius"/>
    </source>
</evidence>
<dbReference type="GO" id="GO:0032259">
    <property type="term" value="P:methylation"/>
    <property type="evidence" value="ECO:0007669"/>
    <property type="project" value="UniProtKB-KW"/>
</dbReference>
<gene>
    <name evidence="2" type="ORF">647</name>
</gene>
<evidence type="ECO:0000313" key="3">
    <source>
        <dbReference type="Proteomes" id="UP000045545"/>
    </source>
</evidence>
<protein>
    <submittedName>
        <fullName evidence="2">Phospholipid methyltransferase</fullName>
    </submittedName>
</protein>
<keyword evidence="3" id="KW-1185">Reference proteome</keyword>
<proteinExistence type="predicted"/>
<dbReference type="EMBL" id="CGIH01000009">
    <property type="protein sequence ID" value="CFX15721.1"/>
    <property type="molecule type" value="Genomic_DNA"/>
</dbReference>
<dbReference type="RefSeq" id="WP_242847468.1">
    <property type="nucleotide sequence ID" value="NZ_CGIH01000009.1"/>
</dbReference>
<keyword evidence="2" id="KW-0489">Methyltransferase</keyword>
<name>A0A0E4G9X2_9FIRM</name>
<reference evidence="2 3" key="1">
    <citation type="submission" date="2015-03" db="EMBL/GenBank/DDBJ databases">
        <authorList>
            <person name="Murphy D."/>
        </authorList>
    </citation>
    <scope>NUCLEOTIDE SEQUENCE [LARGE SCALE GENOMIC DNA]</scope>
    <source>
        <strain evidence="2 3">OL-4</strain>
    </source>
</reference>
<keyword evidence="1" id="KW-0472">Membrane</keyword>
<organism evidence="2 3">
    <name type="scientific">Syntrophomonas zehnderi OL-4</name>
    <dbReference type="NCBI Taxonomy" id="690567"/>
    <lineage>
        <taxon>Bacteria</taxon>
        <taxon>Bacillati</taxon>
        <taxon>Bacillota</taxon>
        <taxon>Clostridia</taxon>
        <taxon>Eubacteriales</taxon>
        <taxon>Syntrophomonadaceae</taxon>
        <taxon>Syntrophomonas</taxon>
    </lineage>
</organism>
<accession>A0A0E4G9X2</accession>